<comment type="caution">
    <text evidence="1">The sequence shown here is derived from an EMBL/GenBank/DDBJ whole genome shotgun (WGS) entry which is preliminary data.</text>
</comment>
<sequence length="113" mass="12366">MTIQQGWIFTALFLLALLPRLYSAQTIGWDWDHPGSFTLINFDEGGSCRAAMNGFSYSTFIGRQTIAIASVLGRAPDPGISGDLELLLKITPESAMLYRQVLAGDIKALRVCN</sequence>
<dbReference type="EMBL" id="SHNP01000003">
    <property type="protein sequence ID" value="MCX2974049.1"/>
    <property type="molecule type" value="Genomic_DNA"/>
</dbReference>
<gene>
    <name evidence="1" type="ORF">EYC87_10695</name>
</gene>
<protein>
    <submittedName>
        <fullName evidence="1">Uncharacterized protein</fullName>
    </submittedName>
</protein>
<organism evidence="1 2">
    <name type="scientific">Candidatus Seongchinamella marina</name>
    <dbReference type="NCBI Taxonomy" id="2518990"/>
    <lineage>
        <taxon>Bacteria</taxon>
        <taxon>Pseudomonadati</taxon>
        <taxon>Pseudomonadota</taxon>
        <taxon>Gammaproteobacteria</taxon>
        <taxon>Cellvibrionales</taxon>
        <taxon>Halieaceae</taxon>
        <taxon>Seongchinamella</taxon>
    </lineage>
</organism>
<keyword evidence="2" id="KW-1185">Reference proteome</keyword>
<evidence type="ECO:0000313" key="2">
    <source>
        <dbReference type="Proteomes" id="UP001143307"/>
    </source>
</evidence>
<name>A0ABT3SVP1_9GAMM</name>
<proteinExistence type="predicted"/>
<dbReference type="RefSeq" id="WP_279252864.1">
    <property type="nucleotide sequence ID" value="NZ_SHNP01000003.1"/>
</dbReference>
<evidence type="ECO:0000313" key="1">
    <source>
        <dbReference type="EMBL" id="MCX2974049.1"/>
    </source>
</evidence>
<accession>A0ABT3SVP1</accession>
<reference evidence="1" key="1">
    <citation type="submission" date="2019-02" db="EMBL/GenBank/DDBJ databases">
        <authorList>
            <person name="Li S.-H."/>
        </authorList>
    </citation>
    <scope>NUCLEOTIDE SEQUENCE</scope>
    <source>
        <strain evidence="1">IMCC8485</strain>
    </source>
</reference>
<dbReference type="Proteomes" id="UP001143307">
    <property type="component" value="Unassembled WGS sequence"/>
</dbReference>